<keyword evidence="4 9" id="KW-0227">DNA damage</keyword>
<dbReference type="SUPFAM" id="SSF142897">
    <property type="entry name" value="TFB5-like"/>
    <property type="match status" value="1"/>
</dbReference>
<dbReference type="Proteomes" id="UP001375240">
    <property type="component" value="Unassembled WGS sequence"/>
</dbReference>
<dbReference type="EMBL" id="JAVHNQ010000019">
    <property type="protein sequence ID" value="KAK6329733.1"/>
    <property type="molecule type" value="Genomic_DNA"/>
</dbReference>
<name>A0AAV9TWG9_9PEZI</name>
<comment type="function">
    <text evidence="9">In NER, TFIIH acts by opening DNA around the lesion to allow the excision of the damaged oligonucleotide and its replacement by a new DNA fragment. In transcription, TFIIH has an essential role in transcription initiation. When the pre-initiation complex (PIC) has been established, TFIIH is required for promoter opening and promoter escape.</text>
</comment>
<dbReference type="InterPro" id="IPR035935">
    <property type="entry name" value="TFB5-like_sf"/>
</dbReference>
<evidence type="ECO:0000256" key="1">
    <source>
        <dbReference type="ARBA" id="ARBA00002817"/>
    </source>
</evidence>
<dbReference type="GO" id="GO:0006294">
    <property type="term" value="P:nucleotide-excision repair, preincision complex assembly"/>
    <property type="evidence" value="ECO:0007669"/>
    <property type="project" value="TreeGrafter"/>
</dbReference>
<dbReference type="GO" id="GO:0005675">
    <property type="term" value="C:transcription factor TFIIH holo complex"/>
    <property type="evidence" value="ECO:0007669"/>
    <property type="project" value="TreeGrafter"/>
</dbReference>
<evidence type="ECO:0000256" key="5">
    <source>
        <dbReference type="ARBA" id="ARBA00023015"/>
    </source>
</evidence>
<evidence type="ECO:0000256" key="9">
    <source>
        <dbReference type="RuleBase" id="RU368032"/>
    </source>
</evidence>
<dbReference type="FunFam" id="3.30.70.1220:FF:000002">
    <property type="entry name" value="RNA polymerase II transcription factor B subunit 5"/>
    <property type="match status" value="1"/>
</dbReference>
<evidence type="ECO:0000256" key="2">
    <source>
        <dbReference type="ARBA" id="ARBA00004123"/>
    </source>
</evidence>
<comment type="subcellular location">
    <subcellularLocation>
        <location evidence="2 9">Nucleus</location>
    </subcellularLocation>
</comment>
<comment type="similarity">
    <text evidence="3 9">Belongs to the TFB5 family.</text>
</comment>
<dbReference type="InterPro" id="IPR009400">
    <property type="entry name" value="TFIIH_TTDA/Tfb5"/>
</dbReference>
<dbReference type="SMART" id="SM01395">
    <property type="entry name" value="Tbf5"/>
    <property type="match status" value="1"/>
</dbReference>
<dbReference type="PANTHER" id="PTHR28580:SF1">
    <property type="entry name" value="GENERAL TRANSCRIPTION FACTOR IIH SUBUNIT 5"/>
    <property type="match status" value="1"/>
</dbReference>
<dbReference type="PANTHER" id="PTHR28580">
    <property type="entry name" value="GENERAL TRANSCRIPTION FACTOR IIH SUBUNIT 5"/>
    <property type="match status" value="1"/>
</dbReference>
<evidence type="ECO:0000313" key="11">
    <source>
        <dbReference type="Proteomes" id="UP001375240"/>
    </source>
</evidence>
<protein>
    <recommendedName>
        <fullName evidence="9">General transcription and DNA repair factor IIH subunit TFB5</fullName>
    </recommendedName>
</protein>
<sequence>MHRWTSRTPSRIHPANFASVTVDNNEMVRAVKGVLVECDPSIKAIILDLDSKSHDFIVENLDDSHLIIKDTKVAELKRLLEDRLNEHTKVDSLEEEEEEEDD</sequence>
<proteinExistence type="inferred from homology"/>
<dbReference type="GO" id="GO:0000439">
    <property type="term" value="C:transcription factor TFIIH core complex"/>
    <property type="evidence" value="ECO:0007669"/>
    <property type="project" value="UniProtKB-UniRule"/>
</dbReference>
<keyword evidence="6 9" id="KW-0804">Transcription</keyword>
<keyword evidence="8 9" id="KW-0539">Nucleus</keyword>
<evidence type="ECO:0000256" key="4">
    <source>
        <dbReference type="ARBA" id="ARBA00022763"/>
    </source>
</evidence>
<comment type="function">
    <text evidence="1">Component of the general transcription and DNA repair factor IIH (TFIIH) core complex, which is involved in general and transcription-coupled nucleotide excision repair (NER) of damaged DNA and, when complexed to TFIIK, in RNA transcription by RNA polymerase II. In NER, TFIIH acts by opening DNA around the lesion to allow the excision of the damaged oligonucleotide and its replacement by a new DNA fragment. In transcription, TFIIH has an essential role in transcription initiation. When the pre-initiation complex (PIC) has been established, TFIIH is required for promoter opening and promoter escape. Phosphorylation of the C-terminal tail (CTD) of the largest subunit of RNA polymerase II by the kinase module TFIIK controls the initiation of transcription.</text>
</comment>
<organism evidence="10 11">
    <name type="scientific">Orbilia brochopaga</name>
    <dbReference type="NCBI Taxonomy" id="3140254"/>
    <lineage>
        <taxon>Eukaryota</taxon>
        <taxon>Fungi</taxon>
        <taxon>Dikarya</taxon>
        <taxon>Ascomycota</taxon>
        <taxon>Pezizomycotina</taxon>
        <taxon>Orbiliomycetes</taxon>
        <taxon>Orbiliales</taxon>
        <taxon>Orbiliaceae</taxon>
        <taxon>Orbilia</taxon>
    </lineage>
</organism>
<reference evidence="10 11" key="1">
    <citation type="submission" date="2019-10" db="EMBL/GenBank/DDBJ databases">
        <authorList>
            <person name="Palmer J.M."/>
        </authorList>
    </citation>
    <scope>NUCLEOTIDE SEQUENCE [LARGE SCALE GENOMIC DNA]</scope>
    <source>
        <strain evidence="10 11">TWF696</strain>
    </source>
</reference>
<keyword evidence="5 9" id="KW-0805">Transcription regulation</keyword>
<comment type="subunit">
    <text evidence="9">Component of the 7-subunit TFIIH core complex.</text>
</comment>
<evidence type="ECO:0000313" key="10">
    <source>
        <dbReference type="EMBL" id="KAK6329733.1"/>
    </source>
</evidence>
<evidence type="ECO:0000256" key="6">
    <source>
        <dbReference type="ARBA" id="ARBA00023163"/>
    </source>
</evidence>
<keyword evidence="7 9" id="KW-0234">DNA repair</keyword>
<keyword evidence="11" id="KW-1185">Reference proteome</keyword>
<evidence type="ECO:0000256" key="8">
    <source>
        <dbReference type="ARBA" id="ARBA00023242"/>
    </source>
</evidence>
<evidence type="ECO:0000256" key="3">
    <source>
        <dbReference type="ARBA" id="ARBA00007470"/>
    </source>
</evidence>
<dbReference type="GO" id="GO:0006367">
    <property type="term" value="P:transcription initiation at RNA polymerase II promoter"/>
    <property type="evidence" value="ECO:0007669"/>
    <property type="project" value="UniProtKB-UniRule"/>
</dbReference>
<comment type="caution">
    <text evidence="10">The sequence shown here is derived from an EMBL/GenBank/DDBJ whole genome shotgun (WGS) entry which is preliminary data.</text>
</comment>
<dbReference type="Pfam" id="PF06331">
    <property type="entry name" value="Tfb5"/>
    <property type="match status" value="1"/>
</dbReference>
<accession>A0AAV9TWG9</accession>
<dbReference type="Gene3D" id="3.30.70.1220">
    <property type="entry name" value="TFB5-like"/>
    <property type="match status" value="1"/>
</dbReference>
<evidence type="ECO:0000256" key="7">
    <source>
        <dbReference type="ARBA" id="ARBA00023204"/>
    </source>
</evidence>
<gene>
    <name evidence="10" type="primary">TFB5</name>
    <name evidence="10" type="ORF">TWF696_003599</name>
</gene>
<dbReference type="AlphaFoldDB" id="A0AAV9TWG9"/>